<dbReference type="InterPro" id="IPR036388">
    <property type="entry name" value="WH-like_DNA-bd_sf"/>
</dbReference>
<dbReference type="Gene3D" id="1.20.120.530">
    <property type="entry name" value="GntR ligand-binding domain-like"/>
    <property type="match status" value="1"/>
</dbReference>
<dbReference type="PANTHER" id="PTHR43537">
    <property type="entry name" value="TRANSCRIPTIONAL REGULATOR, GNTR FAMILY"/>
    <property type="match status" value="1"/>
</dbReference>
<dbReference type="CDD" id="cd07377">
    <property type="entry name" value="WHTH_GntR"/>
    <property type="match status" value="1"/>
</dbReference>
<evidence type="ECO:0000256" key="2">
    <source>
        <dbReference type="ARBA" id="ARBA00023125"/>
    </source>
</evidence>
<feature type="domain" description="HTH gntR-type" evidence="4">
    <location>
        <begin position="9"/>
        <end position="76"/>
    </location>
</feature>
<sequence>MTEPSSRVESTGDSIAHALRQEILAGRLTAGERLIEESIAKKYGVSRVPVREALSRLQSEGFVTIVRYRGAAVSETLVQDGRELLQIRRGLEVLAAQLAATNRGGKAADELAALAQDFDRHHDGEGPSFHEVVAAASGNRQLVEMLAGLNRRVQWGLGHNPDASTSDHRAIAQAIVNGSAVQAGYLMEEHLRRDERYFAEEFEHD</sequence>
<keyword evidence="2" id="KW-0238">DNA-binding</keyword>
<evidence type="ECO:0000256" key="3">
    <source>
        <dbReference type="ARBA" id="ARBA00023163"/>
    </source>
</evidence>
<dbReference type="InterPro" id="IPR008920">
    <property type="entry name" value="TF_FadR/GntR_C"/>
</dbReference>
<dbReference type="SMART" id="SM00895">
    <property type="entry name" value="FCD"/>
    <property type="match status" value="1"/>
</dbReference>
<dbReference type="InterPro" id="IPR036390">
    <property type="entry name" value="WH_DNA-bd_sf"/>
</dbReference>
<organism evidence="5 6">
    <name type="scientific">Mycolicibacterium hodleri</name>
    <dbReference type="NCBI Taxonomy" id="49897"/>
    <lineage>
        <taxon>Bacteria</taxon>
        <taxon>Bacillati</taxon>
        <taxon>Actinomycetota</taxon>
        <taxon>Actinomycetes</taxon>
        <taxon>Mycobacteriales</taxon>
        <taxon>Mycobacteriaceae</taxon>
        <taxon>Mycolicibacterium</taxon>
    </lineage>
</organism>
<dbReference type="PANTHER" id="PTHR43537:SF24">
    <property type="entry name" value="GLUCONATE OPERON TRANSCRIPTIONAL REPRESSOR"/>
    <property type="match status" value="1"/>
</dbReference>
<dbReference type="SMART" id="SM00345">
    <property type="entry name" value="HTH_GNTR"/>
    <property type="match status" value="1"/>
</dbReference>
<dbReference type="Proteomes" id="UP000315759">
    <property type="component" value="Unassembled WGS sequence"/>
</dbReference>
<name>A0A544VW63_9MYCO</name>
<protein>
    <submittedName>
        <fullName evidence="5">GntR family transcriptional regulator</fullName>
    </submittedName>
</protein>
<evidence type="ECO:0000256" key="1">
    <source>
        <dbReference type="ARBA" id="ARBA00023015"/>
    </source>
</evidence>
<dbReference type="SUPFAM" id="SSF46785">
    <property type="entry name" value="Winged helix' DNA-binding domain"/>
    <property type="match status" value="1"/>
</dbReference>
<dbReference type="GO" id="GO:0003700">
    <property type="term" value="F:DNA-binding transcription factor activity"/>
    <property type="evidence" value="ECO:0007669"/>
    <property type="project" value="InterPro"/>
</dbReference>
<dbReference type="EMBL" id="VIFX01000033">
    <property type="protein sequence ID" value="TQR84227.1"/>
    <property type="molecule type" value="Genomic_DNA"/>
</dbReference>
<dbReference type="PROSITE" id="PS50949">
    <property type="entry name" value="HTH_GNTR"/>
    <property type="match status" value="1"/>
</dbReference>
<dbReference type="GO" id="GO:0003677">
    <property type="term" value="F:DNA binding"/>
    <property type="evidence" value="ECO:0007669"/>
    <property type="project" value="UniProtKB-KW"/>
</dbReference>
<comment type="caution">
    <text evidence="5">The sequence shown here is derived from an EMBL/GenBank/DDBJ whole genome shotgun (WGS) entry which is preliminary data.</text>
</comment>
<dbReference type="PRINTS" id="PR00035">
    <property type="entry name" value="HTHGNTR"/>
</dbReference>
<dbReference type="Pfam" id="PF07729">
    <property type="entry name" value="FCD"/>
    <property type="match status" value="1"/>
</dbReference>
<dbReference type="InterPro" id="IPR000524">
    <property type="entry name" value="Tscrpt_reg_HTH_GntR"/>
</dbReference>
<dbReference type="Gene3D" id="1.10.10.10">
    <property type="entry name" value="Winged helix-like DNA-binding domain superfamily/Winged helix DNA-binding domain"/>
    <property type="match status" value="1"/>
</dbReference>
<proteinExistence type="predicted"/>
<evidence type="ECO:0000259" key="4">
    <source>
        <dbReference type="PROSITE" id="PS50949"/>
    </source>
</evidence>
<dbReference type="AlphaFoldDB" id="A0A544VW63"/>
<dbReference type="InterPro" id="IPR011711">
    <property type="entry name" value="GntR_C"/>
</dbReference>
<accession>A0A544VW63</accession>
<evidence type="ECO:0000313" key="5">
    <source>
        <dbReference type="EMBL" id="TQR84227.1"/>
    </source>
</evidence>
<dbReference type="Pfam" id="PF00392">
    <property type="entry name" value="GntR"/>
    <property type="match status" value="1"/>
</dbReference>
<keyword evidence="3" id="KW-0804">Transcription</keyword>
<dbReference type="RefSeq" id="WP_142554305.1">
    <property type="nucleotide sequence ID" value="NZ_VIFX01000033.1"/>
</dbReference>
<reference evidence="5 6" key="1">
    <citation type="submission" date="2018-10" db="EMBL/GenBank/DDBJ databases">
        <title>Draft genome of Mycobacterium hodleri strain B.</title>
        <authorList>
            <person name="Amande T.J."/>
            <person name="Mcgenity T.J."/>
        </authorList>
    </citation>
    <scope>NUCLEOTIDE SEQUENCE [LARGE SCALE GENOMIC DNA]</scope>
    <source>
        <strain evidence="5 6">B</strain>
    </source>
</reference>
<keyword evidence="1" id="KW-0805">Transcription regulation</keyword>
<evidence type="ECO:0000313" key="6">
    <source>
        <dbReference type="Proteomes" id="UP000315759"/>
    </source>
</evidence>
<dbReference type="SUPFAM" id="SSF48008">
    <property type="entry name" value="GntR ligand-binding domain-like"/>
    <property type="match status" value="1"/>
</dbReference>
<gene>
    <name evidence="5" type="ORF">D8S82_22915</name>
</gene>
<keyword evidence="6" id="KW-1185">Reference proteome</keyword>